<keyword evidence="4" id="KW-1185">Reference proteome</keyword>
<dbReference type="InterPro" id="IPR007055">
    <property type="entry name" value="BON_dom"/>
</dbReference>
<dbReference type="PROSITE" id="PS50914">
    <property type="entry name" value="BON"/>
    <property type="match status" value="1"/>
</dbReference>
<dbReference type="RefSeq" id="WP_396683451.1">
    <property type="nucleotide sequence ID" value="NZ_JBIRPU010000022.1"/>
</dbReference>
<organism evidence="3 4">
    <name type="scientific">Micromonospora rubida</name>
    <dbReference type="NCBI Taxonomy" id="2697657"/>
    <lineage>
        <taxon>Bacteria</taxon>
        <taxon>Bacillati</taxon>
        <taxon>Actinomycetota</taxon>
        <taxon>Actinomycetes</taxon>
        <taxon>Micromonosporales</taxon>
        <taxon>Micromonosporaceae</taxon>
        <taxon>Micromonospora</taxon>
    </lineage>
</organism>
<sequence length="99" mass="10698">MVIPLPSPDDHSWPAEPDSPGPADEDARLAAVVARRLGGDPAVRHERVRVSVQNRVVILTGIVADPRARRAAGELAWEVADVVDVCNALRLAEPGRPRR</sequence>
<proteinExistence type="predicted"/>
<dbReference type="Gene3D" id="3.30.1340.30">
    <property type="match status" value="1"/>
</dbReference>
<dbReference type="Pfam" id="PF04972">
    <property type="entry name" value="BON"/>
    <property type="match status" value="1"/>
</dbReference>
<feature type="domain" description="BON" evidence="2">
    <location>
        <begin position="25"/>
        <end position="93"/>
    </location>
</feature>
<name>A0ABW7STM7_9ACTN</name>
<feature type="region of interest" description="Disordered" evidence="1">
    <location>
        <begin position="1"/>
        <end position="24"/>
    </location>
</feature>
<evidence type="ECO:0000313" key="3">
    <source>
        <dbReference type="EMBL" id="MFI0795856.1"/>
    </source>
</evidence>
<evidence type="ECO:0000259" key="2">
    <source>
        <dbReference type="PROSITE" id="PS50914"/>
    </source>
</evidence>
<reference evidence="3 4" key="1">
    <citation type="submission" date="2024-10" db="EMBL/GenBank/DDBJ databases">
        <title>The Natural Products Discovery Center: Release of the First 8490 Sequenced Strains for Exploring Actinobacteria Biosynthetic Diversity.</title>
        <authorList>
            <person name="Kalkreuter E."/>
            <person name="Kautsar S.A."/>
            <person name="Yang D."/>
            <person name="Bader C.D."/>
            <person name="Teijaro C.N."/>
            <person name="Fluegel L."/>
            <person name="Davis C.M."/>
            <person name="Simpson J.R."/>
            <person name="Lauterbach L."/>
            <person name="Steele A.D."/>
            <person name="Gui C."/>
            <person name="Meng S."/>
            <person name="Li G."/>
            <person name="Viehrig K."/>
            <person name="Ye F."/>
            <person name="Su P."/>
            <person name="Kiefer A.F."/>
            <person name="Nichols A."/>
            <person name="Cepeda A.J."/>
            <person name="Yan W."/>
            <person name="Fan B."/>
            <person name="Jiang Y."/>
            <person name="Adhikari A."/>
            <person name="Zheng C.-J."/>
            <person name="Schuster L."/>
            <person name="Cowan T.M."/>
            <person name="Smanski M.J."/>
            <person name="Chevrette M.G."/>
            <person name="De Carvalho L.P.S."/>
            <person name="Shen B."/>
        </authorList>
    </citation>
    <scope>NUCLEOTIDE SEQUENCE [LARGE SCALE GENOMIC DNA]</scope>
    <source>
        <strain evidence="3 4">NPDC021253</strain>
    </source>
</reference>
<protein>
    <submittedName>
        <fullName evidence="3">BON domain-containing protein</fullName>
    </submittedName>
</protein>
<comment type="caution">
    <text evidence="3">The sequence shown here is derived from an EMBL/GenBank/DDBJ whole genome shotgun (WGS) entry which is preliminary data.</text>
</comment>
<dbReference type="EMBL" id="JBIRPU010000022">
    <property type="protein sequence ID" value="MFI0795856.1"/>
    <property type="molecule type" value="Genomic_DNA"/>
</dbReference>
<accession>A0ABW7STM7</accession>
<evidence type="ECO:0000313" key="4">
    <source>
        <dbReference type="Proteomes" id="UP001611075"/>
    </source>
</evidence>
<dbReference type="Proteomes" id="UP001611075">
    <property type="component" value="Unassembled WGS sequence"/>
</dbReference>
<gene>
    <name evidence="3" type="ORF">ACH4OY_24700</name>
</gene>
<evidence type="ECO:0000256" key="1">
    <source>
        <dbReference type="SAM" id="MobiDB-lite"/>
    </source>
</evidence>